<evidence type="ECO:0000313" key="3">
    <source>
        <dbReference type="Proteomes" id="UP000315783"/>
    </source>
</evidence>
<feature type="region of interest" description="Disordered" evidence="1">
    <location>
        <begin position="1"/>
        <end position="34"/>
    </location>
</feature>
<comment type="caution">
    <text evidence="2">The sequence shown here is derived from an EMBL/GenBank/DDBJ whole genome shotgun (WGS) entry which is preliminary data.</text>
</comment>
<dbReference type="STRING" id="43265.A0A545UM22"/>
<dbReference type="AlphaFoldDB" id="A0A545UM22"/>
<dbReference type="Proteomes" id="UP000315783">
    <property type="component" value="Unassembled WGS sequence"/>
</dbReference>
<accession>A0A545UM22</accession>
<name>A0A545UM22_9HYPO</name>
<protein>
    <submittedName>
        <fullName evidence="2">Uncharacterized protein</fullName>
    </submittedName>
</protein>
<feature type="region of interest" description="Disordered" evidence="1">
    <location>
        <begin position="143"/>
        <end position="168"/>
    </location>
</feature>
<dbReference type="EMBL" id="SPUK01000026">
    <property type="protein sequence ID" value="TQV90518.1"/>
    <property type="molecule type" value="Genomic_DNA"/>
</dbReference>
<proteinExistence type="predicted"/>
<keyword evidence="3" id="KW-1185">Reference proteome</keyword>
<sequence>MHDETEGGSWTGDEGGEDYIPRCTGLDEDHTNDKPSAAMKFETTAYGQGVKDTIKNSKGCDSTKWGLGNGPITGQLGPHMPSIRTRTWLAVPNRHTPITSRGDASTSWPTSMGPFHNPPLHIDCMGGFGDGDQRQVKRLKLDQTGAGQATQPLDGQQDGFPDPWSTSQASNQEWLFPHTIMLPGSLPMSMPASLPLPHFEYSEQSR</sequence>
<feature type="compositionally biased region" description="Polar residues" evidence="1">
    <location>
        <begin position="145"/>
        <end position="154"/>
    </location>
</feature>
<gene>
    <name evidence="2" type="ORF">IF1G_10841</name>
</gene>
<organism evidence="2 3">
    <name type="scientific">Cordyceps javanica</name>
    <dbReference type="NCBI Taxonomy" id="43265"/>
    <lineage>
        <taxon>Eukaryota</taxon>
        <taxon>Fungi</taxon>
        <taxon>Dikarya</taxon>
        <taxon>Ascomycota</taxon>
        <taxon>Pezizomycotina</taxon>
        <taxon>Sordariomycetes</taxon>
        <taxon>Hypocreomycetidae</taxon>
        <taxon>Hypocreales</taxon>
        <taxon>Cordycipitaceae</taxon>
        <taxon>Cordyceps</taxon>
    </lineage>
</organism>
<evidence type="ECO:0000256" key="1">
    <source>
        <dbReference type="SAM" id="MobiDB-lite"/>
    </source>
</evidence>
<reference evidence="2 3" key="1">
    <citation type="journal article" date="2019" name="Appl. Microbiol. Biotechnol.">
        <title>Genome sequence of Isaria javanica and comparative genome analysis insights into family S53 peptidase evolution in fungal entomopathogens.</title>
        <authorList>
            <person name="Lin R."/>
            <person name="Zhang X."/>
            <person name="Xin B."/>
            <person name="Zou M."/>
            <person name="Gao Y."/>
            <person name="Qin F."/>
            <person name="Hu Q."/>
            <person name="Xie B."/>
            <person name="Cheng X."/>
        </authorList>
    </citation>
    <scope>NUCLEOTIDE SEQUENCE [LARGE SCALE GENOMIC DNA]</scope>
    <source>
        <strain evidence="2 3">IJ1G</strain>
    </source>
</reference>
<evidence type="ECO:0000313" key="2">
    <source>
        <dbReference type="EMBL" id="TQV90518.1"/>
    </source>
</evidence>